<gene>
    <name evidence="2" type="ORF">C8N34_102235</name>
</gene>
<protein>
    <submittedName>
        <fullName evidence="2">ATPase family protein associated with various cellular activities (AAA)</fullName>
    </submittedName>
</protein>
<feature type="domain" description="AAA+ ATPase" evidence="1">
    <location>
        <begin position="333"/>
        <end position="460"/>
    </location>
</feature>
<dbReference type="EMBL" id="QBKP01000002">
    <property type="protein sequence ID" value="PTX52455.1"/>
    <property type="molecule type" value="Genomic_DNA"/>
</dbReference>
<name>A0A2T6B8Q8_9RHOB</name>
<accession>A0A2T6B8Q8</accession>
<evidence type="ECO:0000313" key="2">
    <source>
        <dbReference type="EMBL" id="PTX52455.1"/>
    </source>
</evidence>
<dbReference type="Proteomes" id="UP000244224">
    <property type="component" value="Unassembled WGS sequence"/>
</dbReference>
<dbReference type="PANTHER" id="PTHR46411">
    <property type="entry name" value="FAMILY ATPASE, PUTATIVE-RELATED"/>
    <property type="match status" value="1"/>
</dbReference>
<dbReference type="CDD" id="cd19481">
    <property type="entry name" value="RecA-like_protease"/>
    <property type="match status" value="1"/>
</dbReference>
<organism evidence="2 3">
    <name type="scientific">Gemmobacter caeni</name>
    <dbReference type="NCBI Taxonomy" id="589035"/>
    <lineage>
        <taxon>Bacteria</taxon>
        <taxon>Pseudomonadati</taxon>
        <taxon>Pseudomonadota</taxon>
        <taxon>Alphaproteobacteria</taxon>
        <taxon>Rhodobacterales</taxon>
        <taxon>Paracoccaceae</taxon>
        <taxon>Gemmobacter</taxon>
    </lineage>
</organism>
<reference evidence="2 3" key="1">
    <citation type="submission" date="2018-04" db="EMBL/GenBank/DDBJ databases">
        <title>Genomic Encyclopedia of Archaeal and Bacterial Type Strains, Phase II (KMG-II): from individual species to whole genera.</title>
        <authorList>
            <person name="Goeker M."/>
        </authorList>
    </citation>
    <scope>NUCLEOTIDE SEQUENCE [LARGE SCALE GENOMIC DNA]</scope>
    <source>
        <strain evidence="2 3">DSM 21823</strain>
    </source>
</reference>
<dbReference type="GO" id="GO:0005524">
    <property type="term" value="F:ATP binding"/>
    <property type="evidence" value="ECO:0007669"/>
    <property type="project" value="InterPro"/>
</dbReference>
<dbReference type="SUPFAM" id="SSF52540">
    <property type="entry name" value="P-loop containing nucleoside triphosphate hydrolases"/>
    <property type="match status" value="1"/>
</dbReference>
<dbReference type="InterPro" id="IPR027417">
    <property type="entry name" value="P-loop_NTPase"/>
</dbReference>
<dbReference type="OrthoDB" id="7438987at2"/>
<dbReference type="SMART" id="SM00382">
    <property type="entry name" value="AAA"/>
    <property type="match status" value="1"/>
</dbReference>
<keyword evidence="3" id="KW-1185">Reference proteome</keyword>
<dbReference type="PANTHER" id="PTHR46411:SF2">
    <property type="entry name" value="AAA+ ATPASE DOMAIN-CONTAINING PROTEIN"/>
    <property type="match status" value="1"/>
</dbReference>
<sequence>MKIQIPTAVLQETESEAFKFIRSLRKVDPMDLDPTNEVPVASLTDAEVREISAIAERKGAGKFLRAFEAVVAARSGKTDLKVPSFEAFLPLLSEHLRQVQRDGWVYELCADGTFLPWAVTTLRRRADRGDRGEAPYVELIGAGFGPMDKQLRVRTRTWSFQPNDVSRRGVAAILEARGLYLETEALRAAHDRDATRFAEVLRDGFAAQYRVTGPFHATGGHERRNPADVIGSRVIMDIDPDRVRACPPEVETSVFGTLKDPCFLELPQHPIVEVYSLETHEPFWVSVAHLTPYVYRPELREKLILPQVQRDLLDVLTTDTDLLTGDLVEGKAAGNVILTKGVPGVGKTLTAEIYAEVCGRPLYSVHAGNLGTSPREVAEQLRAVFQRAKRWGCVLLLDEADVFVMTRGRDVVQNAIVAEFLRTMEYFDGLLFMTTNRGEDIDEAILSRCAAIIHYDPPGTDLLPAVWRVMSENFEAGLEEGLISELVALFPRITPRDVKMLLRLTLRVARARGEPLTADLFRRNAMFRGINATVCEK</sequence>
<dbReference type="RefSeq" id="WP_108127878.1">
    <property type="nucleotide sequence ID" value="NZ_QBKP01000002.1"/>
</dbReference>
<comment type="caution">
    <text evidence="2">The sequence shown here is derived from an EMBL/GenBank/DDBJ whole genome shotgun (WGS) entry which is preliminary data.</text>
</comment>
<evidence type="ECO:0000259" key="1">
    <source>
        <dbReference type="SMART" id="SM00382"/>
    </source>
</evidence>
<dbReference type="Gene3D" id="3.40.50.300">
    <property type="entry name" value="P-loop containing nucleotide triphosphate hydrolases"/>
    <property type="match status" value="1"/>
</dbReference>
<evidence type="ECO:0000313" key="3">
    <source>
        <dbReference type="Proteomes" id="UP000244224"/>
    </source>
</evidence>
<dbReference type="GO" id="GO:0016887">
    <property type="term" value="F:ATP hydrolysis activity"/>
    <property type="evidence" value="ECO:0007669"/>
    <property type="project" value="InterPro"/>
</dbReference>
<dbReference type="InterPro" id="IPR003593">
    <property type="entry name" value="AAA+_ATPase"/>
</dbReference>
<dbReference type="Pfam" id="PF00004">
    <property type="entry name" value="AAA"/>
    <property type="match status" value="1"/>
</dbReference>
<dbReference type="AlphaFoldDB" id="A0A2T6B8Q8"/>
<dbReference type="InterPro" id="IPR003959">
    <property type="entry name" value="ATPase_AAA_core"/>
</dbReference>
<proteinExistence type="predicted"/>